<gene>
    <name evidence="2" type="ORF">ACFY1D_01130</name>
</gene>
<reference evidence="2 3" key="1">
    <citation type="submission" date="2024-10" db="EMBL/GenBank/DDBJ databases">
        <title>The Natural Products Discovery Center: Release of the First 8490 Sequenced Strains for Exploring Actinobacteria Biosynthetic Diversity.</title>
        <authorList>
            <person name="Kalkreuter E."/>
            <person name="Kautsar S.A."/>
            <person name="Yang D."/>
            <person name="Bader C.D."/>
            <person name="Teijaro C.N."/>
            <person name="Fluegel L."/>
            <person name="Davis C.M."/>
            <person name="Simpson J.R."/>
            <person name="Lauterbach L."/>
            <person name="Steele A.D."/>
            <person name="Gui C."/>
            <person name="Meng S."/>
            <person name="Li G."/>
            <person name="Viehrig K."/>
            <person name="Ye F."/>
            <person name="Su P."/>
            <person name="Kiefer A.F."/>
            <person name="Nichols A."/>
            <person name="Cepeda A.J."/>
            <person name="Yan W."/>
            <person name="Fan B."/>
            <person name="Jiang Y."/>
            <person name="Adhikari A."/>
            <person name="Zheng C.-J."/>
            <person name="Schuster L."/>
            <person name="Cowan T.M."/>
            <person name="Smanski M.J."/>
            <person name="Chevrette M.G."/>
            <person name="De Carvalho L.P.S."/>
            <person name="Shen B."/>
        </authorList>
    </citation>
    <scope>NUCLEOTIDE SEQUENCE [LARGE SCALE GENOMIC DNA]</scope>
    <source>
        <strain evidence="2 3">NPDC001390</strain>
    </source>
</reference>
<accession>A0ABW6UCX0</accession>
<feature type="compositionally biased region" description="Basic and acidic residues" evidence="1">
    <location>
        <begin position="19"/>
        <end position="29"/>
    </location>
</feature>
<feature type="compositionally biased region" description="Basic and acidic residues" evidence="1">
    <location>
        <begin position="50"/>
        <end position="61"/>
    </location>
</feature>
<proteinExistence type="predicted"/>
<sequence>MSEQVRGHGAASESAKPPEIGDVRTDDEGRVEYYDGSAWLPYGELPDTSDHGVLHDIKFRGNDGVGPTPS</sequence>
<dbReference type="EMBL" id="JBIAWJ010000001">
    <property type="protein sequence ID" value="MFF4520070.1"/>
    <property type="molecule type" value="Genomic_DNA"/>
</dbReference>
<protein>
    <submittedName>
        <fullName evidence="2">Uncharacterized protein</fullName>
    </submittedName>
</protein>
<name>A0ABW6UCX0_9ACTN</name>
<dbReference type="RefSeq" id="WP_350952027.1">
    <property type="nucleotide sequence ID" value="NZ_JBEOYX010000003.1"/>
</dbReference>
<evidence type="ECO:0000313" key="2">
    <source>
        <dbReference type="EMBL" id="MFF4520070.1"/>
    </source>
</evidence>
<comment type="caution">
    <text evidence="2">The sequence shown here is derived from an EMBL/GenBank/DDBJ whole genome shotgun (WGS) entry which is preliminary data.</text>
</comment>
<organism evidence="2 3">
    <name type="scientific">Streptomyces bluensis</name>
    <dbReference type="NCBI Taxonomy" id="33897"/>
    <lineage>
        <taxon>Bacteria</taxon>
        <taxon>Bacillati</taxon>
        <taxon>Actinomycetota</taxon>
        <taxon>Actinomycetes</taxon>
        <taxon>Kitasatosporales</taxon>
        <taxon>Streptomycetaceae</taxon>
        <taxon>Streptomyces</taxon>
    </lineage>
</organism>
<evidence type="ECO:0000256" key="1">
    <source>
        <dbReference type="SAM" id="MobiDB-lite"/>
    </source>
</evidence>
<dbReference type="Proteomes" id="UP001602058">
    <property type="component" value="Unassembled WGS sequence"/>
</dbReference>
<evidence type="ECO:0000313" key="3">
    <source>
        <dbReference type="Proteomes" id="UP001602058"/>
    </source>
</evidence>
<feature type="region of interest" description="Disordered" evidence="1">
    <location>
        <begin position="50"/>
        <end position="70"/>
    </location>
</feature>
<keyword evidence="3" id="KW-1185">Reference proteome</keyword>
<feature type="region of interest" description="Disordered" evidence="1">
    <location>
        <begin position="1"/>
        <end position="29"/>
    </location>
</feature>